<evidence type="ECO:0000313" key="2">
    <source>
        <dbReference type="EMBL" id="CAJ0571872.1"/>
    </source>
</evidence>
<feature type="region of interest" description="Disordered" evidence="1">
    <location>
        <begin position="50"/>
        <end position="93"/>
    </location>
</feature>
<sequence>MTAASQRALQLPFLQKSTTFRLGGRRRRYAAAVCAPGGIIWWPNRLHPKGQMAPATEPSDEERQPCGTTTSSHNAPRTHEPDESSSANELSAATEDKENFVACSECICGCRICNARVDAFRAENGRLMRQLETLKEKIRALEGSSDDTTSSPSVTRRPPTPVGKVTPISRKNRKPSTSTDTSQHTTISTSASREIWSEDAAPRQRSNTFNRNAELHLPQIVNQPPLQVSPIARPIPRNARSRTPPRHDRTPVMPSRSPIRLPPGSRPFASSMNRLPMIGQPEHSRTPERRAPSLRSRHASPNRTFIIAPARRADRDGAPFTVPANRRRPPLRPSADQSTSSTDEQIIIERMGSPTLGGTGMTLMQRLMSRKPEFVRHLEERQDRIKHASLLRKTIHQRKLHTAALLAEDLIPLEDALPVLREDPNRVRAFTPESVRGRTQRLFRNTNEYQQRQEAREREVERAAARIIAHFAAEEQRRYRLGGLYTC</sequence>
<reference evidence="2" key="1">
    <citation type="submission" date="2023-06" db="EMBL/GenBank/DDBJ databases">
        <authorList>
            <person name="Delattre M."/>
        </authorList>
    </citation>
    <scope>NUCLEOTIDE SEQUENCE</scope>
    <source>
        <strain evidence="2">AF72</strain>
    </source>
</reference>
<gene>
    <name evidence="2" type="ORF">MSPICULIGERA_LOCUS10270</name>
</gene>
<feature type="compositionally biased region" description="Polar residues" evidence="1">
    <location>
        <begin position="66"/>
        <end position="75"/>
    </location>
</feature>
<feature type="compositionally biased region" description="Basic and acidic residues" evidence="1">
    <location>
        <begin position="282"/>
        <end position="291"/>
    </location>
</feature>
<evidence type="ECO:0000256" key="1">
    <source>
        <dbReference type="SAM" id="MobiDB-lite"/>
    </source>
</evidence>
<dbReference type="EMBL" id="CATQJA010002585">
    <property type="protein sequence ID" value="CAJ0571872.1"/>
    <property type="molecule type" value="Genomic_DNA"/>
</dbReference>
<feature type="region of interest" description="Disordered" evidence="1">
    <location>
        <begin position="140"/>
        <end position="205"/>
    </location>
</feature>
<name>A0AA36FYK0_9BILA</name>
<keyword evidence="3" id="KW-1185">Reference proteome</keyword>
<proteinExistence type="predicted"/>
<protein>
    <submittedName>
        <fullName evidence="2">Uncharacterized protein</fullName>
    </submittedName>
</protein>
<feature type="region of interest" description="Disordered" evidence="1">
    <location>
        <begin position="229"/>
        <end position="343"/>
    </location>
</feature>
<feature type="non-terminal residue" evidence="2">
    <location>
        <position position="487"/>
    </location>
</feature>
<organism evidence="2 3">
    <name type="scientific">Mesorhabditis spiculigera</name>
    <dbReference type="NCBI Taxonomy" id="96644"/>
    <lineage>
        <taxon>Eukaryota</taxon>
        <taxon>Metazoa</taxon>
        <taxon>Ecdysozoa</taxon>
        <taxon>Nematoda</taxon>
        <taxon>Chromadorea</taxon>
        <taxon>Rhabditida</taxon>
        <taxon>Rhabditina</taxon>
        <taxon>Rhabditomorpha</taxon>
        <taxon>Rhabditoidea</taxon>
        <taxon>Rhabditidae</taxon>
        <taxon>Mesorhabditinae</taxon>
        <taxon>Mesorhabditis</taxon>
    </lineage>
</organism>
<accession>A0AA36FYK0</accession>
<evidence type="ECO:0000313" key="3">
    <source>
        <dbReference type="Proteomes" id="UP001177023"/>
    </source>
</evidence>
<dbReference type="Proteomes" id="UP001177023">
    <property type="component" value="Unassembled WGS sequence"/>
</dbReference>
<comment type="caution">
    <text evidence="2">The sequence shown here is derived from an EMBL/GenBank/DDBJ whole genome shotgun (WGS) entry which is preliminary data.</text>
</comment>
<feature type="compositionally biased region" description="Polar residues" evidence="1">
    <location>
        <begin position="175"/>
        <end position="192"/>
    </location>
</feature>
<feature type="compositionally biased region" description="Low complexity" evidence="1">
    <location>
        <begin position="146"/>
        <end position="157"/>
    </location>
</feature>
<dbReference type="AlphaFoldDB" id="A0AA36FYK0"/>